<gene>
    <name evidence="1" type="ORF">H0A36_25345</name>
</gene>
<proteinExistence type="predicted"/>
<dbReference type="RefSeq" id="WP_180571342.1">
    <property type="nucleotide sequence ID" value="NZ_JACCKB010000076.1"/>
</dbReference>
<keyword evidence="2" id="KW-1185">Reference proteome</keyword>
<name>A0A853IFN1_9GAMM</name>
<evidence type="ECO:0000313" key="1">
    <source>
        <dbReference type="EMBL" id="NYZ69348.1"/>
    </source>
</evidence>
<reference evidence="1 2" key="1">
    <citation type="submission" date="2020-07" db="EMBL/GenBank/DDBJ databases">
        <title>Endozoicomonas sp. nov., isolated from sediment.</title>
        <authorList>
            <person name="Gu T."/>
        </authorList>
    </citation>
    <scope>NUCLEOTIDE SEQUENCE [LARGE SCALE GENOMIC DNA]</scope>
    <source>
        <strain evidence="1 2">SM1973</strain>
    </source>
</reference>
<dbReference type="AlphaFoldDB" id="A0A853IFN1"/>
<sequence length="106" mass="12107">MLCGNSAALNNYEIEQDILERTAYEADQDSAEIAKELMNGEEFHKHGQSWSMNDVVDQIVDQDESLREIIKSLALNINNPLKQTKTVEKLNALIREYSFCVAEIME</sequence>
<comment type="caution">
    <text evidence="1">The sequence shown here is derived from an EMBL/GenBank/DDBJ whole genome shotgun (WGS) entry which is preliminary data.</text>
</comment>
<protein>
    <submittedName>
        <fullName evidence="1">Uncharacterized protein</fullName>
    </submittedName>
</protein>
<evidence type="ECO:0000313" key="2">
    <source>
        <dbReference type="Proteomes" id="UP000569732"/>
    </source>
</evidence>
<organism evidence="1 2">
    <name type="scientific">Spartinivicinus marinus</name>
    <dbReference type="NCBI Taxonomy" id="2994442"/>
    <lineage>
        <taxon>Bacteria</taxon>
        <taxon>Pseudomonadati</taxon>
        <taxon>Pseudomonadota</taxon>
        <taxon>Gammaproteobacteria</taxon>
        <taxon>Oceanospirillales</taxon>
        <taxon>Zooshikellaceae</taxon>
        <taxon>Spartinivicinus</taxon>
    </lineage>
</organism>
<dbReference type="Proteomes" id="UP000569732">
    <property type="component" value="Unassembled WGS sequence"/>
</dbReference>
<accession>A0A853IFN1</accession>
<dbReference type="EMBL" id="JACCKB010000076">
    <property type="protein sequence ID" value="NYZ69348.1"/>
    <property type="molecule type" value="Genomic_DNA"/>
</dbReference>